<sequence length="72" mass="7565">MNDVARLVHHGERGGALQELLDSLARAARADSAGALTYLLRSAGELAAVRAEVERLRLLTGDVDPVGDRGDG</sequence>
<dbReference type="AlphaFoldDB" id="A0A5S5CUW9"/>
<dbReference type="RefSeq" id="WP_166533223.1">
    <property type="nucleotide sequence ID" value="NZ_VNHW01000006.1"/>
</dbReference>
<gene>
    <name evidence="1" type="ORF">BD833_106160</name>
</gene>
<accession>A0A5S5CUW9</accession>
<dbReference type="Proteomes" id="UP000322499">
    <property type="component" value="Unassembled WGS sequence"/>
</dbReference>
<proteinExistence type="predicted"/>
<keyword evidence="2" id="KW-1185">Reference proteome</keyword>
<name>A0A5S5CUW9_9ACTN</name>
<dbReference type="EMBL" id="VNHW01000006">
    <property type="protein sequence ID" value="TYP87570.1"/>
    <property type="molecule type" value="Genomic_DNA"/>
</dbReference>
<evidence type="ECO:0000313" key="2">
    <source>
        <dbReference type="Proteomes" id="UP000322499"/>
    </source>
</evidence>
<reference evidence="1 2" key="1">
    <citation type="submission" date="2019-07" db="EMBL/GenBank/DDBJ databases">
        <title>Genomic Encyclopedia of Archaeal and Bacterial Type Strains, Phase II (KMG-II): from individual species to whole genera.</title>
        <authorList>
            <person name="Goeker M."/>
        </authorList>
    </citation>
    <scope>NUCLEOTIDE SEQUENCE [LARGE SCALE GENOMIC DNA]</scope>
    <source>
        <strain evidence="1 2">DSM 46842</strain>
    </source>
</reference>
<evidence type="ECO:0000313" key="1">
    <source>
        <dbReference type="EMBL" id="TYP87570.1"/>
    </source>
</evidence>
<comment type="caution">
    <text evidence="1">The sequence shown here is derived from an EMBL/GenBank/DDBJ whole genome shotgun (WGS) entry which is preliminary data.</text>
</comment>
<organism evidence="1 2">
    <name type="scientific">Blastococcus xanthinilyticus</name>
    <dbReference type="NCBI Taxonomy" id="1564164"/>
    <lineage>
        <taxon>Bacteria</taxon>
        <taxon>Bacillati</taxon>
        <taxon>Actinomycetota</taxon>
        <taxon>Actinomycetes</taxon>
        <taxon>Geodermatophilales</taxon>
        <taxon>Geodermatophilaceae</taxon>
        <taxon>Blastococcus</taxon>
    </lineage>
</organism>
<protein>
    <submittedName>
        <fullName evidence="1">Uncharacterized protein</fullName>
    </submittedName>
</protein>